<evidence type="ECO:0000256" key="8">
    <source>
        <dbReference type="RuleBase" id="RU364100"/>
    </source>
</evidence>
<keyword evidence="10" id="KW-1185">Reference proteome</keyword>
<evidence type="ECO:0000256" key="7">
    <source>
        <dbReference type="ARBA" id="ARBA00023239"/>
    </source>
</evidence>
<keyword evidence="4 8" id="KW-0378">Hydrolase</keyword>
<evidence type="ECO:0000313" key="10">
    <source>
        <dbReference type="Proteomes" id="UP001501510"/>
    </source>
</evidence>
<accession>A0ABN1JEY0</accession>
<dbReference type="EC" id="3.4.-.-" evidence="8"/>
<keyword evidence="6" id="KW-0238">DNA-binding</keyword>
<sequence length="193" mass="22837">MCGRFHLNIDGDFKGVPLKFTRGDVFPSEICPIMNQNKEIKHLKWGFPIEGLNKLIINARSETIIDKRTFRDLLENNRCVIPAEFFYDWDKNKIKYKVSLKNIDRFSMAGLYKKCIDKNKKEFWGFVIITTSANREMSKIHHRMPVIFDREAEEKWLSNEEDIFKVKNLLKPYKDGVLKVESQAKTEQIKFNI</sequence>
<keyword evidence="2 8" id="KW-0645">Protease</keyword>
<dbReference type="Gene3D" id="3.90.1680.10">
    <property type="entry name" value="SOS response associated peptidase-like"/>
    <property type="match status" value="1"/>
</dbReference>
<evidence type="ECO:0000256" key="5">
    <source>
        <dbReference type="ARBA" id="ARBA00023124"/>
    </source>
</evidence>
<dbReference type="PANTHER" id="PTHR13604">
    <property type="entry name" value="DC12-RELATED"/>
    <property type="match status" value="1"/>
</dbReference>
<comment type="caution">
    <text evidence="9">The sequence shown here is derived from an EMBL/GenBank/DDBJ whole genome shotgun (WGS) entry which is preliminary data.</text>
</comment>
<evidence type="ECO:0000256" key="3">
    <source>
        <dbReference type="ARBA" id="ARBA00022763"/>
    </source>
</evidence>
<organism evidence="9 10">
    <name type="scientific">Clostridium oceanicum</name>
    <dbReference type="NCBI Taxonomy" id="1543"/>
    <lineage>
        <taxon>Bacteria</taxon>
        <taxon>Bacillati</taxon>
        <taxon>Bacillota</taxon>
        <taxon>Clostridia</taxon>
        <taxon>Eubacteriales</taxon>
        <taxon>Clostridiaceae</taxon>
        <taxon>Clostridium</taxon>
    </lineage>
</organism>
<proteinExistence type="inferred from homology"/>
<keyword evidence="7" id="KW-0456">Lyase</keyword>
<evidence type="ECO:0000313" key="9">
    <source>
        <dbReference type="EMBL" id="GAA0737972.1"/>
    </source>
</evidence>
<evidence type="ECO:0000256" key="4">
    <source>
        <dbReference type="ARBA" id="ARBA00022801"/>
    </source>
</evidence>
<evidence type="ECO:0000256" key="6">
    <source>
        <dbReference type="ARBA" id="ARBA00023125"/>
    </source>
</evidence>
<dbReference type="Proteomes" id="UP001501510">
    <property type="component" value="Unassembled WGS sequence"/>
</dbReference>
<comment type="similarity">
    <text evidence="1 8">Belongs to the SOS response-associated peptidase family.</text>
</comment>
<protein>
    <recommendedName>
        <fullName evidence="8">Abasic site processing protein</fullName>
        <ecNumber evidence="8">3.4.-.-</ecNumber>
    </recommendedName>
</protein>
<name>A0ABN1JEY0_9CLOT</name>
<dbReference type="PANTHER" id="PTHR13604:SF0">
    <property type="entry name" value="ABASIC SITE PROCESSING PROTEIN HMCES"/>
    <property type="match status" value="1"/>
</dbReference>
<evidence type="ECO:0000256" key="2">
    <source>
        <dbReference type="ARBA" id="ARBA00022670"/>
    </source>
</evidence>
<dbReference type="RefSeq" id="WP_343760394.1">
    <property type="nucleotide sequence ID" value="NZ_BAAACG010000008.1"/>
</dbReference>
<reference evidence="9 10" key="1">
    <citation type="journal article" date="2019" name="Int. J. Syst. Evol. Microbiol.">
        <title>The Global Catalogue of Microorganisms (GCM) 10K type strain sequencing project: providing services to taxonomists for standard genome sequencing and annotation.</title>
        <authorList>
            <consortium name="The Broad Institute Genomics Platform"/>
            <consortium name="The Broad Institute Genome Sequencing Center for Infectious Disease"/>
            <person name="Wu L."/>
            <person name="Ma J."/>
        </authorList>
    </citation>
    <scope>NUCLEOTIDE SEQUENCE [LARGE SCALE GENOMIC DNA]</scope>
    <source>
        <strain evidence="9 10">JCM 1407</strain>
    </source>
</reference>
<gene>
    <name evidence="9" type="ORF">GCM10008906_14780</name>
</gene>
<dbReference type="EMBL" id="BAAACG010000008">
    <property type="protein sequence ID" value="GAA0737972.1"/>
    <property type="molecule type" value="Genomic_DNA"/>
</dbReference>
<dbReference type="InterPro" id="IPR036590">
    <property type="entry name" value="SRAP-like"/>
</dbReference>
<dbReference type="InterPro" id="IPR003738">
    <property type="entry name" value="SRAP"/>
</dbReference>
<keyword evidence="3" id="KW-0227">DNA damage</keyword>
<dbReference type="SUPFAM" id="SSF143081">
    <property type="entry name" value="BB1717-like"/>
    <property type="match status" value="1"/>
</dbReference>
<keyword evidence="5" id="KW-0190">Covalent protein-DNA linkage</keyword>
<evidence type="ECO:0000256" key="1">
    <source>
        <dbReference type="ARBA" id="ARBA00008136"/>
    </source>
</evidence>
<dbReference type="Pfam" id="PF02586">
    <property type="entry name" value="SRAP"/>
    <property type="match status" value="1"/>
</dbReference>